<dbReference type="Proteomes" id="UP000566819">
    <property type="component" value="Unassembled WGS sequence"/>
</dbReference>
<dbReference type="EMBL" id="JAAMPI010001269">
    <property type="protein sequence ID" value="KAF4625904.1"/>
    <property type="molecule type" value="Genomic_DNA"/>
</dbReference>
<comment type="caution">
    <text evidence="1">The sequence shown here is derived from an EMBL/GenBank/DDBJ whole genome shotgun (WGS) entry which is preliminary data.</text>
</comment>
<organism evidence="1 2">
    <name type="scientific">Cudoniella acicularis</name>
    <dbReference type="NCBI Taxonomy" id="354080"/>
    <lineage>
        <taxon>Eukaryota</taxon>
        <taxon>Fungi</taxon>
        <taxon>Dikarya</taxon>
        <taxon>Ascomycota</taxon>
        <taxon>Pezizomycotina</taxon>
        <taxon>Leotiomycetes</taxon>
        <taxon>Helotiales</taxon>
        <taxon>Tricladiaceae</taxon>
        <taxon>Cudoniella</taxon>
    </lineage>
</organism>
<sequence>MPSCFPSYRRAVQRQLLLPTETVWISEDVLCQAFNRFVSLSKTSRRYGSFVPGPLEARRRMGKRRMAYASQSTPSSPFALGPIWNLFAETDMTRFQWEPPTPRASDLHAPPDRLQSWLSGLLTAPREEVSVALENSPSIAKSSTQTLKLADVLEFRKDFQLGSEDQKLKLCQYISQKLRANLVLGEVSEVVLRLALGWDLARVMHQGFSDSKLADSQCLSFYQAIWEGILSCKVVRPDELDGDTMNRLLKRLSELRHSPDVQGIACAVLSSASTTQLKKMRPGATCLISSWAQSWMSFQHPVGIQPCSAQVEMNVAHIDSRILELQDLFAAVPNTTLSGERIARIREALHGTQRCIVKSIDVIDGAEDCTSPNSASIRTLAESLSKISRDSGFMSSIIMSCSQQIATKIHSLGKPNAMGRSVKRYNRLGYKRRLHSNWLSLLSQIPHLDPKLFIRAWKLLGISHSPLSQPRTSRRPRTPATDSLLKQSLASNIVLRHWINLEIFECPQLVRNAFELTPKPEQNFASLLFTINKYEKWCSGKIQMLVTILHRLGRFDMVHGILSQMKELGIKLPTRIIADCLEPMSFENVRLAYNIHNLWLPMRSDVKSIRLEFCPNFVLSLIDDPLTPPENIWKLLRIPVYESLPPYLWPGITNNPNERLSPKMVDLITKIAIAFAQSKCRPPRVALRNVYQCLMHLRIYRAPVSPEMTQAISQSGLTREMLRGRFISQGRLEWAFPLIQEVEGTEVAETVDKIIFHHRKLLIENRRLRSKRRRTLKTGLIS</sequence>
<reference evidence="1 2" key="1">
    <citation type="submission" date="2020-03" db="EMBL/GenBank/DDBJ databases">
        <title>Draft Genome Sequence of Cudoniella acicularis.</title>
        <authorList>
            <person name="Buettner E."/>
            <person name="Kellner H."/>
        </authorList>
    </citation>
    <scope>NUCLEOTIDE SEQUENCE [LARGE SCALE GENOMIC DNA]</scope>
    <source>
        <strain evidence="1 2">DSM 108380</strain>
    </source>
</reference>
<protein>
    <submittedName>
        <fullName evidence="1">Uncharacterized protein</fullName>
    </submittedName>
</protein>
<evidence type="ECO:0000313" key="2">
    <source>
        <dbReference type="Proteomes" id="UP000566819"/>
    </source>
</evidence>
<name>A0A8H4VZU3_9HELO</name>
<proteinExistence type="predicted"/>
<accession>A0A8H4VZU3</accession>
<evidence type="ECO:0000313" key="1">
    <source>
        <dbReference type="EMBL" id="KAF4625904.1"/>
    </source>
</evidence>
<dbReference type="AlphaFoldDB" id="A0A8H4VZU3"/>
<keyword evidence="2" id="KW-1185">Reference proteome</keyword>
<gene>
    <name evidence="1" type="ORF">G7Y89_g12260</name>
</gene>
<dbReference type="OrthoDB" id="5428038at2759"/>